<comment type="caution">
    <text evidence="2">The sequence shown here is derived from an EMBL/GenBank/DDBJ whole genome shotgun (WGS) entry which is preliminary data.</text>
</comment>
<dbReference type="AlphaFoldDB" id="A0AA88HUR7"/>
<gene>
    <name evidence="2" type="ORF">QYM36_011221</name>
</gene>
<proteinExistence type="predicted"/>
<dbReference type="SUPFAM" id="SSF56436">
    <property type="entry name" value="C-type lectin-like"/>
    <property type="match status" value="1"/>
</dbReference>
<dbReference type="InterPro" id="IPR016187">
    <property type="entry name" value="CTDL_fold"/>
</dbReference>
<dbReference type="InterPro" id="IPR016186">
    <property type="entry name" value="C-type_lectin-like/link_sf"/>
</dbReference>
<dbReference type="InterPro" id="IPR036770">
    <property type="entry name" value="Ankyrin_rpt-contain_sf"/>
</dbReference>
<accession>A0AA88HUR7</accession>
<keyword evidence="3" id="KW-1185">Reference proteome</keyword>
<evidence type="ECO:0000259" key="1">
    <source>
        <dbReference type="PROSITE" id="PS50041"/>
    </source>
</evidence>
<protein>
    <recommendedName>
        <fullName evidence="1">C-type lectin domain-containing protein</fullName>
    </recommendedName>
</protein>
<dbReference type="SUPFAM" id="SSF48403">
    <property type="entry name" value="Ankyrin repeat"/>
    <property type="match status" value="1"/>
</dbReference>
<feature type="domain" description="C-type lectin" evidence="1">
    <location>
        <begin position="153"/>
        <end position="221"/>
    </location>
</feature>
<evidence type="ECO:0000313" key="3">
    <source>
        <dbReference type="Proteomes" id="UP001187531"/>
    </source>
</evidence>
<dbReference type="Proteomes" id="UP001187531">
    <property type="component" value="Unassembled WGS sequence"/>
</dbReference>
<evidence type="ECO:0000313" key="2">
    <source>
        <dbReference type="EMBL" id="KAK2712456.1"/>
    </source>
</evidence>
<dbReference type="Pfam" id="PF00059">
    <property type="entry name" value="Lectin_C"/>
    <property type="match status" value="1"/>
</dbReference>
<dbReference type="PROSITE" id="PS50041">
    <property type="entry name" value="C_TYPE_LECTIN_2"/>
    <property type="match status" value="1"/>
</dbReference>
<dbReference type="EMBL" id="JAVRJZ010000015">
    <property type="protein sequence ID" value="KAK2712456.1"/>
    <property type="molecule type" value="Genomic_DNA"/>
</dbReference>
<name>A0AA88HUR7_ARTSF</name>
<dbReference type="Gene3D" id="3.10.100.10">
    <property type="entry name" value="Mannose-Binding Protein A, subunit A"/>
    <property type="match status" value="1"/>
</dbReference>
<dbReference type="Gene3D" id="1.25.40.20">
    <property type="entry name" value="Ankyrin repeat-containing domain"/>
    <property type="match status" value="1"/>
</dbReference>
<reference evidence="2" key="1">
    <citation type="submission" date="2023-07" db="EMBL/GenBank/DDBJ databases">
        <title>Chromosome-level genome assembly of Artemia franciscana.</title>
        <authorList>
            <person name="Jo E."/>
        </authorList>
    </citation>
    <scope>NUCLEOTIDE SEQUENCE</scope>
    <source>
        <tissue evidence="2">Whole body</tissue>
    </source>
</reference>
<organism evidence="2 3">
    <name type="scientific">Artemia franciscana</name>
    <name type="common">Brine shrimp</name>
    <name type="synonym">Artemia sanfranciscana</name>
    <dbReference type="NCBI Taxonomy" id="6661"/>
    <lineage>
        <taxon>Eukaryota</taxon>
        <taxon>Metazoa</taxon>
        <taxon>Ecdysozoa</taxon>
        <taxon>Arthropoda</taxon>
        <taxon>Crustacea</taxon>
        <taxon>Branchiopoda</taxon>
        <taxon>Anostraca</taxon>
        <taxon>Artemiidae</taxon>
        <taxon>Artemia</taxon>
    </lineage>
</organism>
<dbReference type="InterPro" id="IPR001304">
    <property type="entry name" value="C-type_lectin-like"/>
</dbReference>
<dbReference type="InterPro" id="IPR050111">
    <property type="entry name" value="C-type_lectin/snaclec_domain"/>
</dbReference>
<dbReference type="PANTHER" id="PTHR22803">
    <property type="entry name" value="MANNOSE, PHOSPHOLIPASE, LECTIN RECEPTOR RELATED"/>
    <property type="match status" value="1"/>
</dbReference>
<sequence length="402" mass="44734">MLEIMEADYGYGCRDYGCENRKKDVGGLTVTVLLKRALALKRAIKKNQSTVSDDLGGAATLLGIVTQPTEQPTTEKPLVTESNETTSLFSTGMTPSIESTALRTTIGTGSSRTTYSSAETTELSHTIEIPLSSPTIPVLNYSVSTHDLSHGDWIGLKRKNITFEWIDGSMLDFTSWNDGSPPYNTPTKDCVYFVGFEDEGFTALFRWQDSPCSELRPILFDRFLRSSSLKNVSLKEKKEEDAERQMVNISLIDSVRRGDLKRAKGLITTFGLSYSKEWSDGYALLREALINNHIGIIKLLLHHDCKVNIEYGACCDTPLNLAVVYGEIEVGVFHIGELIQSVTCNFATIEQAEEVENFLTVNNEHGVDMKVKQAVESIKLNSNLLRRDADKIHEFLLANVKV</sequence>
<dbReference type="Gene3D" id="1.25.50.20">
    <property type="match status" value="1"/>
</dbReference>